<accession>A0ABQ2DZZ1</accession>
<dbReference type="Proteomes" id="UP000660265">
    <property type="component" value="Unassembled WGS sequence"/>
</dbReference>
<sequence length="217" mass="23999">MAEVLDSRDQGDVAVWEDLVARYAWADSETPEAYTFSVVAGKSEDEVIRAFGGDPGESRLMTFAEAADEQADHLYEDYELLRVVTAKEHVVAIEWGYHGSLPEIGRRASAGDGEFFSFHVDVNARYQLLRAVDGRVDGAFDPSEMEDADWLDPRPEVPAWAEDVAFHMGRLCAESLALMERTTGLAFDPAWIGTPLRTVRLAAPGELFGGPDSTWLQ</sequence>
<dbReference type="InterPro" id="IPR045592">
    <property type="entry name" value="DUF6461"/>
</dbReference>
<name>A0ABQ2DZZ1_9ACTN</name>
<evidence type="ECO:0000313" key="1">
    <source>
        <dbReference type="EMBL" id="GGJ83214.1"/>
    </source>
</evidence>
<keyword evidence="2" id="KW-1185">Reference proteome</keyword>
<proteinExistence type="predicted"/>
<protein>
    <submittedName>
        <fullName evidence="1">Uncharacterized protein</fullName>
    </submittedName>
</protein>
<organism evidence="1 2">
    <name type="scientific">Streptomyces camponoticapitis</name>
    <dbReference type="NCBI Taxonomy" id="1616125"/>
    <lineage>
        <taxon>Bacteria</taxon>
        <taxon>Bacillati</taxon>
        <taxon>Actinomycetota</taxon>
        <taxon>Actinomycetes</taxon>
        <taxon>Kitasatosporales</taxon>
        <taxon>Streptomycetaceae</taxon>
        <taxon>Streptomyces</taxon>
    </lineage>
</organism>
<gene>
    <name evidence="1" type="ORF">GCM10011583_13630</name>
</gene>
<dbReference type="EMBL" id="BMMV01000003">
    <property type="protein sequence ID" value="GGJ83214.1"/>
    <property type="molecule type" value="Genomic_DNA"/>
</dbReference>
<dbReference type="RefSeq" id="WP_189106378.1">
    <property type="nucleotide sequence ID" value="NZ_BMMV01000003.1"/>
</dbReference>
<comment type="caution">
    <text evidence="1">The sequence shown here is derived from an EMBL/GenBank/DDBJ whole genome shotgun (WGS) entry which is preliminary data.</text>
</comment>
<reference evidence="2" key="1">
    <citation type="journal article" date="2019" name="Int. J. Syst. Evol. Microbiol.">
        <title>The Global Catalogue of Microorganisms (GCM) 10K type strain sequencing project: providing services to taxonomists for standard genome sequencing and annotation.</title>
        <authorList>
            <consortium name="The Broad Institute Genomics Platform"/>
            <consortium name="The Broad Institute Genome Sequencing Center for Infectious Disease"/>
            <person name="Wu L."/>
            <person name="Ma J."/>
        </authorList>
    </citation>
    <scope>NUCLEOTIDE SEQUENCE [LARGE SCALE GENOMIC DNA]</scope>
    <source>
        <strain evidence="2">CGMCC 4.7275</strain>
    </source>
</reference>
<evidence type="ECO:0000313" key="2">
    <source>
        <dbReference type="Proteomes" id="UP000660265"/>
    </source>
</evidence>
<dbReference type="Pfam" id="PF20062">
    <property type="entry name" value="DUF6461"/>
    <property type="match status" value="1"/>
</dbReference>